<evidence type="ECO:0000313" key="9">
    <source>
        <dbReference type="Proteomes" id="UP000621856"/>
    </source>
</evidence>
<comment type="subcellular location">
    <subcellularLocation>
        <location evidence="1">Membrane</location>
        <topology evidence="1">Multi-pass membrane protein</topology>
    </subcellularLocation>
</comment>
<reference evidence="7" key="1">
    <citation type="journal article" date="2014" name="Int. J. Syst. Evol. Microbiol.">
        <title>Complete genome sequence of Corynebacterium casei LMG S-19264T (=DSM 44701T), isolated from a smear-ripened cheese.</title>
        <authorList>
            <consortium name="US DOE Joint Genome Institute (JGI-PGF)"/>
            <person name="Walter F."/>
            <person name="Albersmeier A."/>
            <person name="Kalinowski J."/>
            <person name="Ruckert C."/>
        </authorList>
    </citation>
    <scope>NUCLEOTIDE SEQUENCE</scope>
    <source>
        <strain evidence="7">CGMCC 1.14984</strain>
    </source>
</reference>
<dbReference type="EMBL" id="BMGZ01000002">
    <property type="protein sequence ID" value="GGH98910.1"/>
    <property type="molecule type" value="Genomic_DNA"/>
</dbReference>
<keyword evidence="4 5" id="KW-0472">Membrane</keyword>
<evidence type="ECO:0000256" key="5">
    <source>
        <dbReference type="SAM" id="Phobius"/>
    </source>
</evidence>
<dbReference type="Proteomes" id="UP000818603">
    <property type="component" value="Unassembled WGS sequence"/>
</dbReference>
<feature type="transmembrane region" description="Helical" evidence="5">
    <location>
        <begin position="210"/>
        <end position="243"/>
    </location>
</feature>
<accession>A0A8J3ERI3</accession>
<keyword evidence="3 5" id="KW-1133">Transmembrane helix</keyword>
<keyword evidence="2 5" id="KW-0812">Transmembrane</keyword>
<reference evidence="8 10" key="2">
    <citation type="submission" date="2020-02" db="EMBL/GenBank/DDBJ databases">
        <title>Genome sequence of Parvularcula flava strain NH6-79.</title>
        <authorList>
            <person name="Abdul Karim M.H."/>
            <person name="Lam M.Q."/>
            <person name="Chen S.J."/>
            <person name="Yahya A."/>
            <person name="Shahir S."/>
            <person name="Shamsir M.S."/>
            <person name="Chong C.S."/>
        </authorList>
    </citation>
    <scope>NUCLEOTIDE SEQUENCE [LARGE SCALE GENOMIC DNA]</scope>
    <source>
        <strain evidence="8 10">NH6-79</strain>
    </source>
</reference>
<dbReference type="EMBL" id="VCJR02000002">
    <property type="protein sequence ID" value="NHK28582.1"/>
    <property type="molecule type" value="Genomic_DNA"/>
</dbReference>
<evidence type="ECO:0000256" key="4">
    <source>
        <dbReference type="ARBA" id="ARBA00023136"/>
    </source>
</evidence>
<feature type="transmembrane region" description="Helical" evidence="5">
    <location>
        <begin position="357"/>
        <end position="379"/>
    </location>
</feature>
<dbReference type="GO" id="GO:0016020">
    <property type="term" value="C:membrane"/>
    <property type="evidence" value="ECO:0007669"/>
    <property type="project" value="UniProtKB-SubCell"/>
</dbReference>
<protein>
    <submittedName>
        <fullName evidence="8">O-antigen ligase family protein</fullName>
    </submittedName>
    <submittedName>
        <fullName evidence="7">O-antigen polymerase</fullName>
    </submittedName>
</protein>
<evidence type="ECO:0000256" key="2">
    <source>
        <dbReference type="ARBA" id="ARBA00022692"/>
    </source>
</evidence>
<proteinExistence type="predicted"/>
<feature type="transmembrane region" description="Helical" evidence="5">
    <location>
        <begin position="81"/>
        <end position="102"/>
    </location>
</feature>
<feature type="transmembrane region" description="Helical" evidence="5">
    <location>
        <begin position="109"/>
        <end position="130"/>
    </location>
</feature>
<evidence type="ECO:0000256" key="1">
    <source>
        <dbReference type="ARBA" id="ARBA00004141"/>
    </source>
</evidence>
<keyword evidence="10" id="KW-1185">Reference proteome</keyword>
<evidence type="ECO:0000313" key="10">
    <source>
        <dbReference type="Proteomes" id="UP000818603"/>
    </source>
</evidence>
<feature type="transmembrane region" description="Helical" evidence="5">
    <location>
        <begin position="178"/>
        <end position="198"/>
    </location>
</feature>
<comment type="caution">
    <text evidence="7">The sequence shown here is derived from an EMBL/GenBank/DDBJ whole genome shotgun (WGS) entry which is preliminary data.</text>
</comment>
<keyword evidence="8" id="KW-0436">Ligase</keyword>
<gene>
    <name evidence="8" type="ORF">FF098_011750</name>
    <name evidence="7" type="ORF">GCM10011355_23620</name>
</gene>
<feature type="transmembrane region" description="Helical" evidence="5">
    <location>
        <begin position="391"/>
        <end position="412"/>
    </location>
</feature>
<feature type="transmembrane region" description="Helical" evidence="5">
    <location>
        <begin position="255"/>
        <end position="278"/>
    </location>
</feature>
<name>A0A8J3ERI3_9PROT</name>
<dbReference type="Pfam" id="PF04932">
    <property type="entry name" value="Wzy_C"/>
    <property type="match status" value="1"/>
</dbReference>
<evidence type="ECO:0000313" key="8">
    <source>
        <dbReference type="EMBL" id="NHK28582.1"/>
    </source>
</evidence>
<feature type="domain" description="O-antigen ligase-related" evidence="6">
    <location>
        <begin position="179"/>
        <end position="369"/>
    </location>
</feature>
<evidence type="ECO:0000259" key="6">
    <source>
        <dbReference type="Pfam" id="PF04932"/>
    </source>
</evidence>
<sequence length="441" mass="47440">MSDRPAQSVYGKIESWRTVWSASVHNCWIMALPMLIILSHRNIVGGMVLMVLFGTLVQPGLWPAAGRLFRQSSWQPGTGSAILAALIAFSLYVFLSVAWTPLKDEAEKALSILLFFLVSGAFLWTMQALPTHIASLLARFLLGAGALAIVCLGIEAVTGGAIRDIIPPEGRDGKDIIASARGTTIGLCLLPALLLLLWRIQGLPGTRPKAGFYAIAAVAVACLGAGALLFGVTVNLIALAAIIAAGTLALFRPKLALWLTAGGWAATFLLAPVAGLFLPSIEVIETMDGAPTSWVQRLAIWRFAMDNIFSGPLAFLFGGGVNYSQYLNDLGRTVSLPGYPGPIPLFPTHPHNLFVQIWLEFGLVGVLMVLGIIWLVVRFMLTRLEMLRPPVAAACLALAAGFYVICAVDLSLWTLWRLAAPVFALYIMIAAERVYATKMSR</sequence>
<feature type="transmembrane region" description="Helical" evidence="5">
    <location>
        <begin position="43"/>
        <end position="61"/>
    </location>
</feature>
<dbReference type="InterPro" id="IPR007016">
    <property type="entry name" value="O-antigen_ligase-rel_domated"/>
</dbReference>
<organism evidence="7 9">
    <name type="scientific">Aquisalinus luteolus</name>
    <dbReference type="NCBI Taxonomy" id="1566827"/>
    <lineage>
        <taxon>Bacteria</taxon>
        <taxon>Pseudomonadati</taxon>
        <taxon>Pseudomonadota</taxon>
        <taxon>Alphaproteobacteria</taxon>
        <taxon>Parvularculales</taxon>
        <taxon>Parvularculaceae</taxon>
        <taxon>Aquisalinus</taxon>
    </lineage>
</organism>
<reference evidence="7" key="3">
    <citation type="submission" date="2020-09" db="EMBL/GenBank/DDBJ databases">
        <authorList>
            <person name="Sun Q."/>
            <person name="Zhou Y."/>
        </authorList>
    </citation>
    <scope>NUCLEOTIDE SEQUENCE</scope>
    <source>
        <strain evidence="7">CGMCC 1.14984</strain>
    </source>
</reference>
<evidence type="ECO:0000256" key="3">
    <source>
        <dbReference type="ARBA" id="ARBA00022989"/>
    </source>
</evidence>
<dbReference type="Proteomes" id="UP000621856">
    <property type="component" value="Unassembled WGS sequence"/>
</dbReference>
<dbReference type="AlphaFoldDB" id="A0A8J3ERI3"/>
<evidence type="ECO:0000313" key="7">
    <source>
        <dbReference type="EMBL" id="GGH98910.1"/>
    </source>
</evidence>
<dbReference type="RefSeq" id="WP_155140702.1">
    <property type="nucleotide sequence ID" value="NZ_BMGZ01000002.1"/>
</dbReference>
<dbReference type="GO" id="GO:0016874">
    <property type="term" value="F:ligase activity"/>
    <property type="evidence" value="ECO:0007669"/>
    <property type="project" value="UniProtKB-KW"/>
</dbReference>
<feature type="transmembrane region" description="Helical" evidence="5">
    <location>
        <begin position="136"/>
        <end position="157"/>
    </location>
</feature>
<feature type="transmembrane region" description="Helical" evidence="5">
    <location>
        <begin position="418"/>
        <end position="436"/>
    </location>
</feature>